<keyword evidence="4" id="KW-1185">Reference proteome</keyword>
<evidence type="ECO:0000256" key="1">
    <source>
        <dbReference type="SAM" id="Coils"/>
    </source>
</evidence>
<dbReference type="InterPro" id="IPR011971">
    <property type="entry name" value="CHP02284"/>
</dbReference>
<accession>A0A1I5YPM8</accession>
<dbReference type="PIRSF" id="PIRSF029477">
    <property type="entry name" value="UCP029477"/>
    <property type="match status" value="1"/>
</dbReference>
<sequence>MENNKMVAEVLNDLIQINNDRIDGYEKAIKELKAEDNDLKNAFLGYIDQSRNLRNALGTEVEVLGAEMEDGTTASGKIYRAWMDVKAMFTGKDRQTILNNCEFGEDAAQKAYKSALETEGLPAYIFTLITKQKDDLKKSHDTVKAWRDQERMAHKEA</sequence>
<dbReference type="InterPro" id="IPR016920">
    <property type="entry name" value="UCP029477"/>
</dbReference>
<evidence type="ECO:0000313" key="3">
    <source>
        <dbReference type="EMBL" id="SFQ45897.1"/>
    </source>
</evidence>
<protein>
    <recommendedName>
        <fullName evidence="2">DUF2383 domain-containing protein</fullName>
    </recommendedName>
</protein>
<feature type="domain" description="DUF2383" evidence="2">
    <location>
        <begin position="7"/>
        <end position="117"/>
    </location>
</feature>
<proteinExistence type="predicted"/>
<dbReference type="AlphaFoldDB" id="A0A1I5YPM8"/>
<reference evidence="3 4" key="1">
    <citation type="submission" date="2016-10" db="EMBL/GenBank/DDBJ databases">
        <authorList>
            <person name="de Groot N.N."/>
        </authorList>
    </citation>
    <scope>NUCLEOTIDE SEQUENCE [LARGE SCALE GENOMIC DNA]</scope>
    <source>
        <strain evidence="3 4">DSM 28286</strain>
    </source>
</reference>
<dbReference type="RefSeq" id="WP_090661833.1">
    <property type="nucleotide sequence ID" value="NZ_FOXQ01000013.1"/>
</dbReference>
<dbReference type="Proteomes" id="UP000199031">
    <property type="component" value="Unassembled WGS sequence"/>
</dbReference>
<evidence type="ECO:0000313" key="4">
    <source>
        <dbReference type="Proteomes" id="UP000199031"/>
    </source>
</evidence>
<keyword evidence="1" id="KW-0175">Coiled coil</keyword>
<dbReference type="InterPro" id="IPR019052">
    <property type="entry name" value="DUF2383"/>
</dbReference>
<dbReference type="STRING" id="1465490.SAMN05444277_11371"/>
<dbReference type="InterPro" id="IPR012347">
    <property type="entry name" value="Ferritin-like"/>
</dbReference>
<organism evidence="3 4">
    <name type="scientific">Parafilimonas terrae</name>
    <dbReference type="NCBI Taxonomy" id="1465490"/>
    <lineage>
        <taxon>Bacteria</taxon>
        <taxon>Pseudomonadati</taxon>
        <taxon>Bacteroidota</taxon>
        <taxon>Chitinophagia</taxon>
        <taxon>Chitinophagales</taxon>
        <taxon>Chitinophagaceae</taxon>
        <taxon>Parafilimonas</taxon>
    </lineage>
</organism>
<dbReference type="EMBL" id="FOXQ01000013">
    <property type="protein sequence ID" value="SFQ45897.1"/>
    <property type="molecule type" value="Genomic_DNA"/>
</dbReference>
<dbReference type="OrthoDB" id="282393at2"/>
<feature type="coiled-coil region" evidence="1">
    <location>
        <begin position="15"/>
        <end position="42"/>
    </location>
</feature>
<dbReference type="Gene3D" id="1.20.1260.10">
    <property type="match status" value="1"/>
</dbReference>
<dbReference type="Pfam" id="PF09537">
    <property type="entry name" value="DUF2383"/>
    <property type="match status" value="1"/>
</dbReference>
<dbReference type="NCBIfam" id="TIGR02284">
    <property type="entry name" value="PA2169 family four-helix-bundle protein"/>
    <property type="match status" value="1"/>
</dbReference>
<evidence type="ECO:0000259" key="2">
    <source>
        <dbReference type="Pfam" id="PF09537"/>
    </source>
</evidence>
<name>A0A1I5YPM8_9BACT</name>
<gene>
    <name evidence="3" type="ORF">SAMN05444277_11371</name>
</gene>